<proteinExistence type="inferred from homology"/>
<sequence>MMKVAMTIAGSDSIGGAGIQADLKTFYALGVHGTSAITAVTAQNTAAVEGAYYLPPEFVGQQIEAVAKDVPVAAVKTGMLASADIVREVARRVKLHGLDANLVVDPVLVSTSGHLLLDNDAVDVVKHELIPLALVITPNIPEAEVLSGKKIKDIENMKEAAYLLHKLGARNVLVKGGHANAVDVLFDGTEYRIYQPEVRVPGSFHGTGCTLSAAIAAELAKGGNLVTAVEKAKSYVTGCIKNHLHLGQGAFMIKH</sequence>
<dbReference type="GO" id="GO:0009228">
    <property type="term" value="P:thiamine biosynthetic process"/>
    <property type="evidence" value="ECO:0007669"/>
    <property type="project" value="UniProtKB-KW"/>
</dbReference>
<organism evidence="17 18">
    <name type="scientific">Desulfotomaculum nigrificans (strain DSM 14880 / VKM B-2319 / CO-1-SRB)</name>
    <name type="common">Desulfotomaculum carboxydivorans</name>
    <dbReference type="NCBI Taxonomy" id="868595"/>
    <lineage>
        <taxon>Bacteria</taxon>
        <taxon>Bacillati</taxon>
        <taxon>Bacillota</taxon>
        <taxon>Clostridia</taxon>
        <taxon>Eubacteriales</taxon>
        <taxon>Desulfotomaculaceae</taxon>
        <taxon>Desulfotomaculum</taxon>
    </lineage>
</organism>
<keyword evidence="9" id="KW-0547">Nucleotide-binding</keyword>
<dbReference type="PANTHER" id="PTHR20858">
    <property type="entry name" value="PHOSPHOMETHYLPYRIMIDINE KINASE"/>
    <property type="match status" value="1"/>
</dbReference>
<evidence type="ECO:0000256" key="4">
    <source>
        <dbReference type="ARBA" id="ARBA00009879"/>
    </source>
</evidence>
<dbReference type="InterPro" id="IPR029056">
    <property type="entry name" value="Ribokinase-like"/>
</dbReference>
<evidence type="ECO:0000256" key="8">
    <source>
        <dbReference type="ARBA" id="ARBA00022679"/>
    </source>
</evidence>
<feature type="domain" description="Pyridoxamine kinase/Phosphomethylpyrimidine kinase" evidence="16">
    <location>
        <begin position="12"/>
        <end position="251"/>
    </location>
</feature>
<dbReference type="eggNOG" id="COG0351">
    <property type="taxonomic scope" value="Bacteria"/>
</dbReference>
<dbReference type="InterPro" id="IPR013749">
    <property type="entry name" value="PM/HMP-P_kinase-1"/>
</dbReference>
<keyword evidence="12" id="KW-0784">Thiamine biosynthesis</keyword>
<evidence type="ECO:0000256" key="10">
    <source>
        <dbReference type="ARBA" id="ARBA00022777"/>
    </source>
</evidence>
<dbReference type="GO" id="GO:0005524">
    <property type="term" value="F:ATP binding"/>
    <property type="evidence" value="ECO:0007669"/>
    <property type="project" value="UniProtKB-KW"/>
</dbReference>
<evidence type="ECO:0000256" key="1">
    <source>
        <dbReference type="ARBA" id="ARBA00000151"/>
    </source>
</evidence>
<evidence type="ECO:0000256" key="15">
    <source>
        <dbReference type="ARBA" id="ARBA00043176"/>
    </source>
</evidence>
<comment type="pathway">
    <text evidence="13">Cofactor biosynthesis; thiamine diphosphate biosynthesis; 4-amino-2-methyl-5-diphosphomethylpyrimidine from 5-amino-1-(5-phospho-D-ribosyl)imidazole: step 2/3.</text>
</comment>
<keyword evidence="18" id="KW-1185">Reference proteome</keyword>
<evidence type="ECO:0000313" key="17">
    <source>
        <dbReference type="EMBL" id="AEF94793.1"/>
    </source>
</evidence>
<evidence type="ECO:0000256" key="14">
    <source>
        <dbReference type="ARBA" id="ARBA00042102"/>
    </source>
</evidence>
<dbReference type="RefSeq" id="WP_013810468.1">
    <property type="nucleotide sequence ID" value="NC_015565.1"/>
</dbReference>
<evidence type="ECO:0000256" key="6">
    <source>
        <dbReference type="ARBA" id="ARBA00012963"/>
    </source>
</evidence>
<dbReference type="EMBL" id="CP002736">
    <property type="protein sequence ID" value="AEF94793.1"/>
    <property type="molecule type" value="Genomic_DNA"/>
</dbReference>
<dbReference type="KEGG" id="dca:Desca_1952"/>
<evidence type="ECO:0000256" key="12">
    <source>
        <dbReference type="ARBA" id="ARBA00022977"/>
    </source>
</evidence>
<accession>F6B8V0</accession>
<comment type="catalytic activity">
    <reaction evidence="1">
        <text>4-amino-5-hydroxymethyl-2-methylpyrimidine + ATP = 4-amino-2-methyl-5-(phosphooxymethyl)pyrimidine + ADP + H(+)</text>
        <dbReference type="Rhea" id="RHEA:23096"/>
        <dbReference type="ChEBI" id="CHEBI:15378"/>
        <dbReference type="ChEBI" id="CHEBI:16892"/>
        <dbReference type="ChEBI" id="CHEBI:30616"/>
        <dbReference type="ChEBI" id="CHEBI:58354"/>
        <dbReference type="ChEBI" id="CHEBI:456216"/>
        <dbReference type="EC" id="2.7.1.49"/>
    </reaction>
</comment>
<gene>
    <name evidence="17" type="ordered locus">Desca_1952</name>
</gene>
<evidence type="ECO:0000313" key="18">
    <source>
        <dbReference type="Proteomes" id="UP000009226"/>
    </source>
</evidence>
<dbReference type="PANTHER" id="PTHR20858:SF17">
    <property type="entry name" value="HYDROXYMETHYLPYRIMIDINE_PHOSPHOMETHYLPYRIMIDINE KINASE THI20-RELATED"/>
    <property type="match status" value="1"/>
</dbReference>
<dbReference type="InterPro" id="IPR004399">
    <property type="entry name" value="HMP/HMP-P_kinase_dom"/>
</dbReference>
<evidence type="ECO:0000256" key="7">
    <source>
        <dbReference type="ARBA" id="ARBA00019161"/>
    </source>
</evidence>
<dbReference type="Proteomes" id="UP000009226">
    <property type="component" value="Chromosome"/>
</dbReference>
<dbReference type="CDD" id="cd01169">
    <property type="entry name" value="HMPP_kinase"/>
    <property type="match status" value="1"/>
</dbReference>
<evidence type="ECO:0000256" key="13">
    <source>
        <dbReference type="ARBA" id="ARBA00037917"/>
    </source>
</evidence>
<evidence type="ECO:0000256" key="3">
    <source>
        <dbReference type="ARBA" id="ARBA00004769"/>
    </source>
</evidence>
<evidence type="ECO:0000259" key="16">
    <source>
        <dbReference type="Pfam" id="PF08543"/>
    </source>
</evidence>
<keyword evidence="8 17" id="KW-0808">Transferase</keyword>
<dbReference type="HOGENOM" id="CLU_020520_0_0_9"/>
<keyword evidence="11" id="KW-0067">ATP-binding</keyword>
<dbReference type="Gene3D" id="3.40.1190.20">
    <property type="match status" value="1"/>
</dbReference>
<protein>
    <recommendedName>
        <fullName evidence="7">Hydroxymethylpyrimidine/phosphomethylpyrimidine kinase</fullName>
        <ecNumber evidence="5">2.7.1.49</ecNumber>
        <ecNumber evidence="6">2.7.4.7</ecNumber>
    </recommendedName>
    <alternativeName>
        <fullName evidence="14">Hydroxymethylpyrimidine kinase</fullName>
    </alternativeName>
    <alternativeName>
        <fullName evidence="15">Hydroxymethylpyrimidine phosphate kinase</fullName>
    </alternativeName>
</protein>
<dbReference type="EC" id="2.7.4.7" evidence="6"/>
<dbReference type="NCBIfam" id="TIGR00097">
    <property type="entry name" value="HMP-P_kinase"/>
    <property type="match status" value="1"/>
</dbReference>
<evidence type="ECO:0000256" key="11">
    <source>
        <dbReference type="ARBA" id="ARBA00022840"/>
    </source>
</evidence>
<dbReference type="STRING" id="868595.Desca_1952"/>
<comment type="catalytic activity">
    <reaction evidence="2">
        <text>4-amino-2-methyl-5-(phosphooxymethyl)pyrimidine + ATP = 4-amino-2-methyl-5-(diphosphooxymethyl)pyrimidine + ADP</text>
        <dbReference type="Rhea" id="RHEA:19893"/>
        <dbReference type="ChEBI" id="CHEBI:30616"/>
        <dbReference type="ChEBI" id="CHEBI:57841"/>
        <dbReference type="ChEBI" id="CHEBI:58354"/>
        <dbReference type="ChEBI" id="CHEBI:456216"/>
        <dbReference type="EC" id="2.7.4.7"/>
    </reaction>
</comment>
<evidence type="ECO:0000256" key="9">
    <source>
        <dbReference type="ARBA" id="ARBA00022741"/>
    </source>
</evidence>
<dbReference type="GO" id="GO:0008902">
    <property type="term" value="F:hydroxymethylpyrimidine kinase activity"/>
    <property type="evidence" value="ECO:0007669"/>
    <property type="project" value="UniProtKB-EC"/>
</dbReference>
<comment type="similarity">
    <text evidence="4">Belongs to the ThiD family.</text>
</comment>
<dbReference type="EC" id="2.7.1.49" evidence="5"/>
<evidence type="ECO:0000256" key="5">
    <source>
        <dbReference type="ARBA" id="ARBA00012135"/>
    </source>
</evidence>
<dbReference type="GO" id="GO:0008972">
    <property type="term" value="F:phosphomethylpyrimidine kinase activity"/>
    <property type="evidence" value="ECO:0007669"/>
    <property type="project" value="UniProtKB-EC"/>
</dbReference>
<keyword evidence="10 17" id="KW-0418">Kinase</keyword>
<dbReference type="SUPFAM" id="SSF53613">
    <property type="entry name" value="Ribokinase-like"/>
    <property type="match status" value="1"/>
</dbReference>
<reference evidence="17" key="1">
    <citation type="submission" date="2011-05" db="EMBL/GenBank/DDBJ databases">
        <title>Complete sequence of Desulfotomaculum carboxydivorans CO-1-SRB.</title>
        <authorList>
            <consortium name="US DOE Joint Genome Institute"/>
            <person name="Lucas S."/>
            <person name="Han J."/>
            <person name="Lapidus A."/>
            <person name="Cheng J.-F."/>
            <person name="Goodwin L."/>
            <person name="Pitluck S."/>
            <person name="Peters L."/>
            <person name="Mikhailova N."/>
            <person name="Lu M."/>
            <person name="Han C."/>
            <person name="Tapia R."/>
            <person name="Land M."/>
            <person name="Hauser L."/>
            <person name="Kyrpides N."/>
            <person name="Ivanova N."/>
            <person name="Pagani I."/>
            <person name="Stams A."/>
            <person name="Plugge C."/>
            <person name="Muyzer G."/>
            <person name="Kuever J."/>
            <person name="Parshina S."/>
            <person name="Ivanova A."/>
            <person name="Nazina T."/>
            <person name="Woyke T."/>
        </authorList>
    </citation>
    <scope>NUCLEOTIDE SEQUENCE [LARGE SCALE GENOMIC DNA]</scope>
    <source>
        <strain evidence="17">CO-1-SRB</strain>
    </source>
</reference>
<dbReference type="GO" id="GO:0005829">
    <property type="term" value="C:cytosol"/>
    <property type="evidence" value="ECO:0007669"/>
    <property type="project" value="TreeGrafter"/>
</dbReference>
<dbReference type="FunFam" id="3.40.1190.20:FF:000003">
    <property type="entry name" value="Phosphomethylpyrimidine kinase ThiD"/>
    <property type="match status" value="1"/>
</dbReference>
<name>F6B8V0_DESCC</name>
<dbReference type="Pfam" id="PF08543">
    <property type="entry name" value="Phos_pyr_kin"/>
    <property type="match status" value="1"/>
</dbReference>
<dbReference type="AlphaFoldDB" id="F6B8V0"/>
<evidence type="ECO:0000256" key="2">
    <source>
        <dbReference type="ARBA" id="ARBA00000565"/>
    </source>
</evidence>
<comment type="pathway">
    <text evidence="3">Cofactor biosynthesis; thiamine diphosphate biosynthesis; 4-amino-2-methyl-5-diphosphomethylpyrimidine from 5-amino-1-(5-phospho-D-ribosyl)imidazole: step 3/3.</text>
</comment>